<accession>A0ABS9KUT3</accession>
<evidence type="ECO:0000313" key="3">
    <source>
        <dbReference type="EMBL" id="MCG2616109.1"/>
    </source>
</evidence>
<evidence type="ECO:0000256" key="1">
    <source>
        <dbReference type="SAM" id="SignalP"/>
    </source>
</evidence>
<keyword evidence="4" id="KW-1185">Reference proteome</keyword>
<organism evidence="3 4">
    <name type="scientific">Terrimonas ginsenosidimutans</name>
    <dbReference type="NCBI Taxonomy" id="2908004"/>
    <lineage>
        <taxon>Bacteria</taxon>
        <taxon>Pseudomonadati</taxon>
        <taxon>Bacteroidota</taxon>
        <taxon>Chitinophagia</taxon>
        <taxon>Chitinophagales</taxon>
        <taxon>Chitinophagaceae</taxon>
        <taxon>Terrimonas</taxon>
    </lineage>
</organism>
<feature type="signal peptide" evidence="1">
    <location>
        <begin position="1"/>
        <end position="20"/>
    </location>
</feature>
<proteinExistence type="predicted"/>
<feature type="domain" description="Secretion system C-terminal sorting" evidence="2">
    <location>
        <begin position="327"/>
        <end position="404"/>
    </location>
</feature>
<sequence>MKRFLPFTLLLCGSVSLVSAQDRFAYAITDAVKDGANWSSLRKLDLQTGTFGDIMLNGLDASTKPHDAATKKQMTEPLQDKQFGALANIPFGTGVAAIAFDRKSQRLYYTPMLMDQLRYVDLKTMKVYFVNDAGLTGATAKAADQSNIITRMSIASDGNGYALTNDANSLIRFTTGKKITVTNLGIVTDDPTNTHVSIHNSCSSFGGDMIADDDGNLYVFSARNYVFKINIETKVATLLGRLSEIPEAFTANGVAVAGDNSVWITSAVDNSAVYSVDMKTLRATKVTDGAWKSADLANSNLLATHRSAAIPTLIASTNEISNKQVQLYPNPVVGKQFAVRLNLPEGNYTLSMTDMIGRQSLVQSVINIKGTQTENVQLPASTQNGMYLVRVLDGNGKAIYSKKILVQ</sequence>
<reference evidence="3" key="1">
    <citation type="submission" date="2022-01" db="EMBL/GenBank/DDBJ databases">
        <authorList>
            <person name="Jo J.-H."/>
            <person name="Im W.-T."/>
        </authorList>
    </citation>
    <scope>NUCLEOTIDE SEQUENCE</scope>
    <source>
        <strain evidence="3">NA20</strain>
    </source>
</reference>
<dbReference type="Gene3D" id="2.120.10.30">
    <property type="entry name" value="TolB, C-terminal domain"/>
    <property type="match status" value="1"/>
</dbReference>
<dbReference type="InterPro" id="IPR011042">
    <property type="entry name" value="6-blade_b-propeller_TolB-like"/>
</dbReference>
<keyword evidence="1" id="KW-0732">Signal</keyword>
<protein>
    <submittedName>
        <fullName evidence="3">T9SS type A sorting domain-containing protein</fullName>
    </submittedName>
</protein>
<comment type="caution">
    <text evidence="3">The sequence shown here is derived from an EMBL/GenBank/DDBJ whole genome shotgun (WGS) entry which is preliminary data.</text>
</comment>
<dbReference type="EMBL" id="JAKLTR010000011">
    <property type="protein sequence ID" value="MCG2616109.1"/>
    <property type="molecule type" value="Genomic_DNA"/>
</dbReference>
<gene>
    <name evidence="3" type="ORF">LZZ85_17565</name>
</gene>
<feature type="chain" id="PRO_5045051258" evidence="1">
    <location>
        <begin position="21"/>
        <end position="407"/>
    </location>
</feature>
<evidence type="ECO:0000313" key="4">
    <source>
        <dbReference type="Proteomes" id="UP001165367"/>
    </source>
</evidence>
<dbReference type="SUPFAM" id="SSF101898">
    <property type="entry name" value="NHL repeat"/>
    <property type="match status" value="1"/>
</dbReference>
<dbReference type="Proteomes" id="UP001165367">
    <property type="component" value="Unassembled WGS sequence"/>
</dbReference>
<dbReference type="Pfam" id="PF18962">
    <property type="entry name" value="Por_Secre_tail"/>
    <property type="match status" value="1"/>
</dbReference>
<dbReference type="InterPro" id="IPR026444">
    <property type="entry name" value="Secre_tail"/>
</dbReference>
<dbReference type="RefSeq" id="WP_237874647.1">
    <property type="nucleotide sequence ID" value="NZ_JAKLTR010000011.1"/>
</dbReference>
<name>A0ABS9KUT3_9BACT</name>
<dbReference type="NCBIfam" id="TIGR04183">
    <property type="entry name" value="Por_Secre_tail"/>
    <property type="match status" value="1"/>
</dbReference>
<evidence type="ECO:0000259" key="2">
    <source>
        <dbReference type="Pfam" id="PF18962"/>
    </source>
</evidence>